<dbReference type="PANTHER" id="PTHR11662">
    <property type="entry name" value="SOLUTE CARRIER FAMILY 17"/>
    <property type="match status" value="1"/>
</dbReference>
<name>A0A9R1U4J3_9HYME</name>
<feature type="domain" description="Major facilitator superfamily (MFS) profile" evidence="8">
    <location>
        <begin position="22"/>
        <end position="450"/>
    </location>
</feature>
<feature type="transmembrane region" description="Helical" evidence="7">
    <location>
        <begin position="183"/>
        <end position="202"/>
    </location>
</feature>
<dbReference type="CDD" id="cd17318">
    <property type="entry name" value="MFS_SLC17"/>
    <property type="match status" value="1"/>
</dbReference>
<evidence type="ECO:0000256" key="1">
    <source>
        <dbReference type="ARBA" id="ARBA00004141"/>
    </source>
</evidence>
<evidence type="ECO:0000256" key="4">
    <source>
        <dbReference type="ARBA" id="ARBA00022847"/>
    </source>
</evidence>
<dbReference type="InterPro" id="IPR020846">
    <property type="entry name" value="MFS_dom"/>
</dbReference>
<dbReference type="InterPro" id="IPR050382">
    <property type="entry name" value="MFS_Na/Anion_cotransporter"/>
</dbReference>
<dbReference type="GO" id="GO:0016020">
    <property type="term" value="C:membrane"/>
    <property type="evidence" value="ECO:0007669"/>
    <property type="project" value="UniProtKB-SubCell"/>
</dbReference>
<evidence type="ECO:0000256" key="2">
    <source>
        <dbReference type="ARBA" id="ARBA00022448"/>
    </source>
</evidence>
<dbReference type="FunFam" id="1.20.1250.20:FF:000423">
    <property type="entry name" value="Putative inorganic phosphate cotransporter-like Protein"/>
    <property type="match status" value="1"/>
</dbReference>
<dbReference type="GO" id="GO:0015293">
    <property type="term" value="F:symporter activity"/>
    <property type="evidence" value="ECO:0007669"/>
    <property type="project" value="UniProtKB-KW"/>
</dbReference>
<evidence type="ECO:0000256" key="7">
    <source>
        <dbReference type="SAM" id="Phobius"/>
    </source>
</evidence>
<evidence type="ECO:0000313" key="10">
    <source>
        <dbReference type="RefSeq" id="XP_011308741.1"/>
    </source>
</evidence>
<dbReference type="Gene3D" id="1.20.1250.20">
    <property type="entry name" value="MFS general substrate transporter like domains"/>
    <property type="match status" value="2"/>
</dbReference>
<dbReference type="OrthoDB" id="2985014at2759"/>
<dbReference type="InterPro" id="IPR011701">
    <property type="entry name" value="MFS"/>
</dbReference>
<keyword evidence="9" id="KW-1185">Reference proteome</keyword>
<accession>A0A9R1U4J3</accession>
<dbReference type="InterPro" id="IPR036259">
    <property type="entry name" value="MFS_trans_sf"/>
</dbReference>
<keyword evidence="6 7" id="KW-0472">Membrane</keyword>
<feature type="transmembrane region" description="Helical" evidence="7">
    <location>
        <begin position="426"/>
        <end position="445"/>
    </location>
</feature>
<dbReference type="PROSITE" id="PS50850">
    <property type="entry name" value="MFS"/>
    <property type="match status" value="1"/>
</dbReference>
<organism evidence="9 10">
    <name type="scientific">Fopius arisanus</name>
    <dbReference type="NCBI Taxonomy" id="64838"/>
    <lineage>
        <taxon>Eukaryota</taxon>
        <taxon>Metazoa</taxon>
        <taxon>Ecdysozoa</taxon>
        <taxon>Arthropoda</taxon>
        <taxon>Hexapoda</taxon>
        <taxon>Insecta</taxon>
        <taxon>Pterygota</taxon>
        <taxon>Neoptera</taxon>
        <taxon>Endopterygota</taxon>
        <taxon>Hymenoptera</taxon>
        <taxon>Apocrita</taxon>
        <taxon>Ichneumonoidea</taxon>
        <taxon>Braconidae</taxon>
        <taxon>Opiinae</taxon>
        <taxon>Fopius</taxon>
    </lineage>
</organism>
<feature type="transmembrane region" description="Helical" evidence="7">
    <location>
        <begin position="360"/>
        <end position="379"/>
    </location>
</feature>
<dbReference type="KEGG" id="fas:105269865"/>
<sequence length="482" mass="52157">MTDNGAVTVPRIPGFLGIRHLQCVLCFLGITIAYANRVCMSIAIVAIKEEVEKNGSILENVGPILSSFFWGYTLMQIPSGHLARIWSAKMVFSIGVMLNGVGCMLCPIFFDQGGWILLCICRVIMGLSQACCLPCIHTLLSKWVPPNERGRLCTMTYAGAQFGTVISYPISGAMIEFSGWRSVFYSFGAVAVIWSLSFFFIGSDSPAASAGSSLCRIGDTERKYIECGLGVHQTEDSAEKKKQIPKTPWGSILTSLPFWSLVAAHCGQNWGFWTLITETSIYMNGVLGFDITENGLKSALPYLAMLFLTFPVSYLSDWAQTKGLSRGASRKICNTIGHWGPGLALIGICFVSPGDTTTPVILLVIAGGLNVGAVCGFQINHMDLSPNYAGLLMAFTNCAAAIVALLAPLIVGEIVTDDKNADQWKIVFYLSGGIYFVGNLMFIIFGSGETQPWDDITKSNRNDEGVIIKLRSSASAEDTLIA</sequence>
<evidence type="ECO:0000256" key="6">
    <source>
        <dbReference type="ARBA" id="ARBA00023136"/>
    </source>
</evidence>
<dbReference type="GeneID" id="105269865"/>
<keyword evidence="3 7" id="KW-0812">Transmembrane</keyword>
<evidence type="ECO:0000256" key="3">
    <source>
        <dbReference type="ARBA" id="ARBA00022692"/>
    </source>
</evidence>
<evidence type="ECO:0000259" key="8">
    <source>
        <dbReference type="PROSITE" id="PS50850"/>
    </source>
</evidence>
<feature type="transmembrane region" description="Helical" evidence="7">
    <location>
        <begin position="391"/>
        <end position="414"/>
    </location>
</feature>
<evidence type="ECO:0000256" key="5">
    <source>
        <dbReference type="ARBA" id="ARBA00022989"/>
    </source>
</evidence>
<dbReference type="PANTHER" id="PTHR11662:SF280">
    <property type="entry name" value="FI21844P1-RELATED"/>
    <property type="match status" value="1"/>
</dbReference>
<feature type="transmembrane region" description="Helical" evidence="7">
    <location>
        <begin position="299"/>
        <end position="316"/>
    </location>
</feature>
<evidence type="ECO:0000313" key="9">
    <source>
        <dbReference type="Proteomes" id="UP000694866"/>
    </source>
</evidence>
<dbReference type="FunFam" id="1.20.1250.20:FF:000003">
    <property type="entry name" value="Solute carrier family 17 member 3"/>
    <property type="match status" value="1"/>
</dbReference>
<feature type="transmembrane region" description="Helical" evidence="7">
    <location>
        <begin position="336"/>
        <end position="353"/>
    </location>
</feature>
<protein>
    <submittedName>
        <fullName evidence="10">Inorganic phosphate cotransporter isoform X1</fullName>
    </submittedName>
</protein>
<feature type="transmembrane region" description="Helical" evidence="7">
    <location>
        <begin position="12"/>
        <end position="35"/>
    </location>
</feature>
<dbReference type="GO" id="GO:0006820">
    <property type="term" value="P:monoatomic anion transport"/>
    <property type="evidence" value="ECO:0007669"/>
    <property type="project" value="TreeGrafter"/>
</dbReference>
<dbReference type="RefSeq" id="XP_011308741.1">
    <property type="nucleotide sequence ID" value="XM_011310439.1"/>
</dbReference>
<dbReference type="AlphaFoldDB" id="A0A9R1U4J3"/>
<dbReference type="Pfam" id="PF07690">
    <property type="entry name" value="MFS_1"/>
    <property type="match status" value="1"/>
</dbReference>
<proteinExistence type="predicted"/>
<dbReference type="SUPFAM" id="SSF103473">
    <property type="entry name" value="MFS general substrate transporter"/>
    <property type="match status" value="1"/>
</dbReference>
<keyword evidence="5 7" id="KW-1133">Transmembrane helix</keyword>
<comment type="subcellular location">
    <subcellularLocation>
        <location evidence="1">Membrane</location>
        <topology evidence="1">Multi-pass membrane protein</topology>
    </subcellularLocation>
</comment>
<keyword evidence="2" id="KW-0813">Transport</keyword>
<gene>
    <name evidence="10" type="primary">LOC105269865</name>
</gene>
<reference evidence="10" key="1">
    <citation type="submission" date="2025-08" db="UniProtKB">
        <authorList>
            <consortium name="RefSeq"/>
        </authorList>
    </citation>
    <scope>IDENTIFICATION</scope>
    <source>
        <strain evidence="10">USDA-PBARC FA_bdor</strain>
        <tissue evidence="10">Whole organism</tissue>
    </source>
</reference>
<keyword evidence="4" id="KW-0769">Symport</keyword>
<dbReference type="Proteomes" id="UP000694866">
    <property type="component" value="Unplaced"/>
</dbReference>
<feature type="transmembrane region" description="Helical" evidence="7">
    <location>
        <begin position="90"/>
        <end position="110"/>
    </location>
</feature>